<accession>A0A453AVK8</accession>
<reference evidence="1" key="4">
    <citation type="submission" date="2019-03" db="UniProtKB">
        <authorList>
            <consortium name="EnsemblPlants"/>
        </authorList>
    </citation>
    <scope>IDENTIFICATION</scope>
</reference>
<dbReference type="EnsemblPlants" id="AET2Gv20272500.24">
    <property type="protein sequence ID" value="AET2Gv20272500.24"/>
    <property type="gene ID" value="AET2Gv20272500"/>
</dbReference>
<dbReference type="Gramene" id="AET2Gv20272500.32">
    <property type="protein sequence ID" value="AET2Gv20272500.32"/>
    <property type="gene ID" value="AET2Gv20272500"/>
</dbReference>
<dbReference type="Gramene" id="AET2Gv20272500.49">
    <property type="protein sequence ID" value="AET2Gv20272500.49"/>
    <property type="gene ID" value="AET2Gv20272500"/>
</dbReference>
<dbReference type="Gramene" id="AET2Gv20272500.16">
    <property type="protein sequence ID" value="AET2Gv20272500.16"/>
    <property type="gene ID" value="AET2Gv20272500"/>
</dbReference>
<reference evidence="1" key="5">
    <citation type="journal article" date="2021" name="G3 (Bethesda)">
        <title>Aegilops tauschii genome assembly Aet v5.0 features greater sequence contiguity and improved annotation.</title>
        <authorList>
            <person name="Wang L."/>
            <person name="Zhu T."/>
            <person name="Rodriguez J.C."/>
            <person name="Deal K.R."/>
            <person name="Dubcovsky J."/>
            <person name="McGuire P.E."/>
            <person name="Lux T."/>
            <person name="Spannagl M."/>
            <person name="Mayer K.F.X."/>
            <person name="Baldrich P."/>
            <person name="Meyers B.C."/>
            <person name="Huo N."/>
            <person name="Gu Y.Q."/>
            <person name="Zhou H."/>
            <person name="Devos K.M."/>
            <person name="Bennetzen J.L."/>
            <person name="Unver T."/>
            <person name="Budak H."/>
            <person name="Gulick P.J."/>
            <person name="Galiba G."/>
            <person name="Kalapos B."/>
            <person name="Nelson D.R."/>
            <person name="Li P."/>
            <person name="You F.M."/>
            <person name="Luo M.C."/>
            <person name="Dvorak J."/>
        </authorList>
    </citation>
    <scope>NUCLEOTIDE SEQUENCE [LARGE SCALE GENOMIC DNA]</scope>
    <source>
        <strain evidence="1">cv. AL8/78</strain>
    </source>
</reference>
<dbReference type="Gramene" id="AET2Gv20272500.50">
    <property type="protein sequence ID" value="AET2Gv20272500.50"/>
    <property type="gene ID" value="AET2Gv20272500"/>
</dbReference>
<dbReference type="Gramene" id="AET2Gv20272500.15">
    <property type="protein sequence ID" value="AET2Gv20272500.15"/>
    <property type="gene ID" value="AET2Gv20272500"/>
</dbReference>
<dbReference type="Gramene" id="AET2Gv20272500.43">
    <property type="protein sequence ID" value="AET2Gv20272500.43"/>
    <property type="gene ID" value="AET2Gv20272500"/>
</dbReference>
<dbReference type="EnsemblPlants" id="AET2Gv20272500.34">
    <property type="protein sequence ID" value="AET2Gv20272500.34"/>
    <property type="gene ID" value="AET2Gv20272500"/>
</dbReference>
<dbReference type="EnsemblPlants" id="AET2Gv20272500.46">
    <property type="protein sequence ID" value="AET2Gv20272500.46"/>
    <property type="gene ID" value="AET2Gv20272500"/>
</dbReference>
<reference evidence="1" key="3">
    <citation type="journal article" date="2017" name="Nature">
        <title>Genome sequence of the progenitor of the wheat D genome Aegilops tauschii.</title>
        <authorList>
            <person name="Luo M.C."/>
            <person name="Gu Y.Q."/>
            <person name="Puiu D."/>
            <person name="Wang H."/>
            <person name="Twardziok S.O."/>
            <person name="Deal K.R."/>
            <person name="Huo N."/>
            <person name="Zhu T."/>
            <person name="Wang L."/>
            <person name="Wang Y."/>
            <person name="McGuire P.E."/>
            <person name="Liu S."/>
            <person name="Long H."/>
            <person name="Ramasamy R.K."/>
            <person name="Rodriguez J.C."/>
            <person name="Van S.L."/>
            <person name="Yuan L."/>
            <person name="Wang Z."/>
            <person name="Xia Z."/>
            <person name="Xiao L."/>
            <person name="Anderson O.D."/>
            <person name="Ouyang S."/>
            <person name="Liang Y."/>
            <person name="Zimin A.V."/>
            <person name="Pertea G."/>
            <person name="Qi P."/>
            <person name="Bennetzen J.L."/>
            <person name="Dai X."/>
            <person name="Dawson M.W."/>
            <person name="Muller H.G."/>
            <person name="Kugler K."/>
            <person name="Rivarola-Duarte L."/>
            <person name="Spannagl M."/>
            <person name="Mayer K.F.X."/>
            <person name="Lu F.H."/>
            <person name="Bevan M.W."/>
            <person name="Leroy P."/>
            <person name="Li P."/>
            <person name="You F.M."/>
            <person name="Sun Q."/>
            <person name="Liu Z."/>
            <person name="Lyons E."/>
            <person name="Wicker T."/>
            <person name="Salzberg S.L."/>
            <person name="Devos K.M."/>
            <person name="Dvorak J."/>
        </authorList>
    </citation>
    <scope>NUCLEOTIDE SEQUENCE [LARGE SCALE GENOMIC DNA]</scope>
    <source>
        <strain evidence="1">cv. AL8/78</strain>
    </source>
</reference>
<dbReference type="Gramene" id="AET2Gv20272500.40">
    <property type="protein sequence ID" value="AET2Gv20272500.40"/>
    <property type="gene ID" value="AET2Gv20272500"/>
</dbReference>
<dbReference type="Gramene" id="AET2Gv20272500.23">
    <property type="protein sequence ID" value="AET2Gv20272500.23"/>
    <property type="gene ID" value="AET2Gv20272500"/>
</dbReference>
<dbReference type="EnsemblPlants" id="AET2Gv20272500.8">
    <property type="protein sequence ID" value="AET2Gv20272500.8"/>
    <property type="gene ID" value="AET2Gv20272500"/>
</dbReference>
<dbReference type="EnsemblPlants" id="AET2Gv20272500.33">
    <property type="protein sequence ID" value="AET2Gv20272500.33"/>
    <property type="gene ID" value="AET2Gv20272500"/>
</dbReference>
<dbReference type="EnsemblPlants" id="AET2Gv20272500.27">
    <property type="protein sequence ID" value="AET2Gv20272500.27"/>
    <property type="gene ID" value="AET2Gv20272500"/>
</dbReference>
<proteinExistence type="predicted"/>
<dbReference type="EnsemblPlants" id="AET2Gv20272500.37">
    <property type="protein sequence ID" value="AET2Gv20272500.37"/>
    <property type="gene ID" value="AET2Gv20272500"/>
</dbReference>
<dbReference type="EnsemblPlants" id="AET2Gv20272500.12">
    <property type="protein sequence ID" value="AET2Gv20272500.12"/>
    <property type="gene ID" value="AET2Gv20272500"/>
</dbReference>
<dbReference type="Gramene" id="AET2Gv20272500.9">
    <property type="protein sequence ID" value="AET2Gv20272500.9"/>
    <property type="gene ID" value="AET2Gv20272500"/>
</dbReference>
<dbReference type="EnsemblPlants" id="AET2Gv20272500.15">
    <property type="protein sequence ID" value="AET2Gv20272500.15"/>
    <property type="gene ID" value="AET2Gv20272500"/>
</dbReference>
<dbReference type="EnsemblPlants" id="AET2Gv20272500.10">
    <property type="protein sequence ID" value="AET2Gv20272500.10"/>
    <property type="gene ID" value="AET2Gv20272500"/>
</dbReference>
<dbReference type="EnsemblPlants" id="AET2Gv20272500.40">
    <property type="protein sequence ID" value="AET2Gv20272500.40"/>
    <property type="gene ID" value="AET2Gv20272500"/>
</dbReference>
<dbReference type="EnsemblPlants" id="AET2Gv20272500.43">
    <property type="protein sequence ID" value="AET2Gv20272500.43"/>
    <property type="gene ID" value="AET2Gv20272500"/>
</dbReference>
<dbReference type="EnsemblPlants" id="AET2Gv20272500.36">
    <property type="protein sequence ID" value="AET2Gv20272500.36"/>
    <property type="gene ID" value="AET2Gv20272500"/>
</dbReference>
<sequence length="42" mass="4899">MQFNGNMNHGLMLLSTSTRLWRKYVDTEKEFLTLCNFGLSSN</sequence>
<dbReference type="Gramene" id="AET2Gv20272500.25">
    <property type="protein sequence ID" value="AET2Gv20272500.25"/>
    <property type="gene ID" value="AET2Gv20272500"/>
</dbReference>
<dbReference type="Gramene" id="AET2Gv20272500.37">
    <property type="protein sequence ID" value="AET2Gv20272500.37"/>
    <property type="gene ID" value="AET2Gv20272500"/>
</dbReference>
<dbReference type="EnsemblPlants" id="AET2Gv20272500.39">
    <property type="protein sequence ID" value="AET2Gv20272500.39"/>
    <property type="gene ID" value="AET2Gv20272500"/>
</dbReference>
<dbReference type="Gramene" id="AET2Gv20272500.24">
    <property type="protein sequence ID" value="AET2Gv20272500.24"/>
    <property type="gene ID" value="AET2Gv20272500"/>
</dbReference>
<dbReference type="Gramene" id="AET2Gv20272500.33">
    <property type="protein sequence ID" value="AET2Gv20272500.33"/>
    <property type="gene ID" value="AET2Gv20272500"/>
</dbReference>
<organism evidence="1 2">
    <name type="scientific">Aegilops tauschii subsp. strangulata</name>
    <name type="common">Goatgrass</name>
    <dbReference type="NCBI Taxonomy" id="200361"/>
    <lineage>
        <taxon>Eukaryota</taxon>
        <taxon>Viridiplantae</taxon>
        <taxon>Streptophyta</taxon>
        <taxon>Embryophyta</taxon>
        <taxon>Tracheophyta</taxon>
        <taxon>Spermatophyta</taxon>
        <taxon>Magnoliopsida</taxon>
        <taxon>Liliopsida</taxon>
        <taxon>Poales</taxon>
        <taxon>Poaceae</taxon>
        <taxon>BOP clade</taxon>
        <taxon>Pooideae</taxon>
        <taxon>Triticodae</taxon>
        <taxon>Triticeae</taxon>
        <taxon>Triticinae</taxon>
        <taxon>Aegilops</taxon>
    </lineage>
</organism>
<dbReference type="Gramene" id="AET2Gv20272500.44">
    <property type="protein sequence ID" value="AET2Gv20272500.44"/>
    <property type="gene ID" value="AET2Gv20272500"/>
</dbReference>
<protein>
    <submittedName>
        <fullName evidence="1">Uncharacterized protein</fullName>
    </submittedName>
</protein>
<dbReference type="EnsemblPlants" id="AET2Gv20272500.48">
    <property type="protein sequence ID" value="AET2Gv20272500.48"/>
    <property type="gene ID" value="AET2Gv20272500"/>
</dbReference>
<keyword evidence="2" id="KW-1185">Reference proteome</keyword>
<dbReference type="Gramene" id="AET2Gv20272500.48">
    <property type="protein sequence ID" value="AET2Gv20272500.48"/>
    <property type="gene ID" value="AET2Gv20272500"/>
</dbReference>
<dbReference type="Gramene" id="AET2Gv20272500.12">
    <property type="protein sequence ID" value="AET2Gv20272500.12"/>
    <property type="gene ID" value="AET2Gv20272500"/>
</dbReference>
<dbReference type="EnsemblPlants" id="AET2Gv20272500.45">
    <property type="protein sequence ID" value="AET2Gv20272500.45"/>
    <property type="gene ID" value="AET2Gv20272500"/>
</dbReference>
<dbReference type="Gramene" id="AET2Gv20272500.35">
    <property type="protein sequence ID" value="AET2Gv20272500.35"/>
    <property type="gene ID" value="AET2Gv20272500"/>
</dbReference>
<dbReference type="Gramene" id="AET2Gv20272500.8">
    <property type="protein sequence ID" value="AET2Gv20272500.8"/>
    <property type="gene ID" value="AET2Gv20272500"/>
</dbReference>
<dbReference type="Gramene" id="AET2Gv20272500.10">
    <property type="protein sequence ID" value="AET2Gv20272500.10"/>
    <property type="gene ID" value="AET2Gv20272500"/>
</dbReference>
<dbReference type="EnsemblPlants" id="AET2Gv20272500.35">
    <property type="protein sequence ID" value="AET2Gv20272500.35"/>
    <property type="gene ID" value="AET2Gv20272500"/>
</dbReference>
<dbReference type="Proteomes" id="UP000015105">
    <property type="component" value="Chromosome 2D"/>
</dbReference>
<dbReference type="EnsemblPlants" id="AET2Gv20272500.49">
    <property type="protein sequence ID" value="AET2Gv20272500.49"/>
    <property type="gene ID" value="AET2Gv20272500"/>
</dbReference>
<dbReference type="EnsemblPlants" id="AET2Gv20272500.32">
    <property type="protein sequence ID" value="AET2Gv20272500.32"/>
    <property type="gene ID" value="AET2Gv20272500"/>
</dbReference>
<evidence type="ECO:0000313" key="1">
    <source>
        <dbReference type="EnsemblPlants" id="AET2Gv20272500.16"/>
    </source>
</evidence>
<dbReference type="Gramene" id="AET2Gv20272500.36">
    <property type="protein sequence ID" value="AET2Gv20272500.36"/>
    <property type="gene ID" value="AET2Gv20272500"/>
</dbReference>
<dbReference type="Gramene" id="AET2Gv20272500.39">
    <property type="protein sequence ID" value="AET2Gv20272500.39"/>
    <property type="gene ID" value="AET2Gv20272500"/>
</dbReference>
<dbReference type="EnsemblPlants" id="AET2Gv20272500.23">
    <property type="protein sequence ID" value="AET2Gv20272500.23"/>
    <property type="gene ID" value="AET2Gv20272500"/>
</dbReference>
<dbReference type="Gramene" id="AET2Gv20272500.27">
    <property type="protein sequence ID" value="AET2Gv20272500.27"/>
    <property type="gene ID" value="AET2Gv20272500"/>
</dbReference>
<dbReference type="EnsemblPlants" id="AET2Gv20272500.50">
    <property type="protein sequence ID" value="AET2Gv20272500.50"/>
    <property type="gene ID" value="AET2Gv20272500"/>
</dbReference>
<dbReference type="EnsemblPlants" id="AET2Gv20272500.16">
    <property type="protein sequence ID" value="AET2Gv20272500.16"/>
    <property type="gene ID" value="AET2Gv20272500"/>
</dbReference>
<dbReference type="Gramene" id="AET2Gv20272500.45">
    <property type="protein sequence ID" value="AET2Gv20272500.45"/>
    <property type="gene ID" value="AET2Gv20272500"/>
</dbReference>
<dbReference type="EnsemblPlants" id="AET2Gv20272500.44">
    <property type="protein sequence ID" value="AET2Gv20272500.44"/>
    <property type="gene ID" value="AET2Gv20272500"/>
</dbReference>
<dbReference type="EnsemblPlants" id="AET2Gv20272500.11">
    <property type="protein sequence ID" value="AET2Gv20272500.11"/>
    <property type="gene ID" value="AET2Gv20272500"/>
</dbReference>
<dbReference type="Gramene" id="AET2Gv20272500.34">
    <property type="protein sequence ID" value="AET2Gv20272500.34"/>
    <property type="gene ID" value="AET2Gv20272500"/>
</dbReference>
<reference evidence="2" key="2">
    <citation type="journal article" date="2017" name="Nat. Plants">
        <title>The Aegilops tauschii genome reveals multiple impacts of transposons.</title>
        <authorList>
            <person name="Zhao G."/>
            <person name="Zou C."/>
            <person name="Li K."/>
            <person name="Wang K."/>
            <person name="Li T."/>
            <person name="Gao L."/>
            <person name="Zhang X."/>
            <person name="Wang H."/>
            <person name="Yang Z."/>
            <person name="Liu X."/>
            <person name="Jiang W."/>
            <person name="Mao L."/>
            <person name="Kong X."/>
            <person name="Jiao Y."/>
            <person name="Jia J."/>
        </authorList>
    </citation>
    <scope>NUCLEOTIDE SEQUENCE [LARGE SCALE GENOMIC DNA]</scope>
    <source>
        <strain evidence="2">cv. AL8/78</strain>
    </source>
</reference>
<evidence type="ECO:0000313" key="2">
    <source>
        <dbReference type="Proteomes" id="UP000015105"/>
    </source>
</evidence>
<name>A0A453AVK8_AEGTS</name>
<dbReference type="Gramene" id="AET2Gv20272500.11">
    <property type="protein sequence ID" value="AET2Gv20272500.11"/>
    <property type="gene ID" value="AET2Gv20272500"/>
</dbReference>
<dbReference type="Gramene" id="AET2Gv20272500.46">
    <property type="protein sequence ID" value="AET2Gv20272500.46"/>
    <property type="gene ID" value="AET2Gv20272500"/>
</dbReference>
<reference evidence="2" key="1">
    <citation type="journal article" date="2014" name="Science">
        <title>Ancient hybridizations among the ancestral genomes of bread wheat.</title>
        <authorList>
            <consortium name="International Wheat Genome Sequencing Consortium,"/>
            <person name="Marcussen T."/>
            <person name="Sandve S.R."/>
            <person name="Heier L."/>
            <person name="Spannagl M."/>
            <person name="Pfeifer M."/>
            <person name="Jakobsen K.S."/>
            <person name="Wulff B.B."/>
            <person name="Steuernagel B."/>
            <person name="Mayer K.F."/>
            <person name="Olsen O.A."/>
        </authorList>
    </citation>
    <scope>NUCLEOTIDE SEQUENCE [LARGE SCALE GENOMIC DNA]</scope>
    <source>
        <strain evidence="2">cv. AL8/78</strain>
    </source>
</reference>
<dbReference type="AlphaFoldDB" id="A0A453AVK8"/>
<dbReference type="EnsemblPlants" id="AET2Gv20272500.25">
    <property type="protein sequence ID" value="AET2Gv20272500.25"/>
    <property type="gene ID" value="AET2Gv20272500"/>
</dbReference>
<dbReference type="EnsemblPlants" id="AET2Gv20272500.9">
    <property type="protein sequence ID" value="AET2Gv20272500.9"/>
    <property type="gene ID" value="AET2Gv20272500"/>
</dbReference>